<evidence type="ECO:0000313" key="2">
    <source>
        <dbReference type="EMBL" id="QQP41946.1"/>
    </source>
</evidence>
<keyword evidence="1" id="KW-0812">Transmembrane</keyword>
<evidence type="ECO:0000313" key="3">
    <source>
        <dbReference type="Proteomes" id="UP000595437"/>
    </source>
</evidence>
<reference evidence="3" key="1">
    <citation type="submission" date="2021-01" db="EMBL/GenBank/DDBJ databases">
        <title>Caligus Genome Assembly.</title>
        <authorList>
            <person name="Gallardo-Escarate C."/>
        </authorList>
    </citation>
    <scope>NUCLEOTIDE SEQUENCE [LARGE SCALE GENOMIC DNA]</scope>
</reference>
<name>A0A7T8H2H5_CALRO</name>
<dbReference type="OrthoDB" id="7951431at2759"/>
<feature type="non-terminal residue" evidence="2">
    <location>
        <position position="1"/>
    </location>
</feature>
<proteinExistence type="predicted"/>
<gene>
    <name evidence="2" type="ORF">FKW44_016463</name>
</gene>
<keyword evidence="1" id="KW-1133">Transmembrane helix</keyword>
<dbReference type="AlphaFoldDB" id="A0A7T8H2H5"/>
<feature type="transmembrane region" description="Helical" evidence="1">
    <location>
        <begin position="52"/>
        <end position="73"/>
    </location>
</feature>
<dbReference type="Proteomes" id="UP000595437">
    <property type="component" value="Chromosome 11"/>
</dbReference>
<protein>
    <submittedName>
        <fullName evidence="2">Uncharacterized protein</fullName>
    </submittedName>
</protein>
<keyword evidence="1" id="KW-0472">Membrane</keyword>
<keyword evidence="3" id="KW-1185">Reference proteome</keyword>
<dbReference type="EMBL" id="CP045900">
    <property type="protein sequence ID" value="QQP41946.1"/>
    <property type="molecule type" value="Genomic_DNA"/>
</dbReference>
<accession>A0A7T8H2H5</accession>
<organism evidence="2 3">
    <name type="scientific">Caligus rogercresseyi</name>
    <name type="common">Sea louse</name>
    <dbReference type="NCBI Taxonomy" id="217165"/>
    <lineage>
        <taxon>Eukaryota</taxon>
        <taxon>Metazoa</taxon>
        <taxon>Ecdysozoa</taxon>
        <taxon>Arthropoda</taxon>
        <taxon>Crustacea</taxon>
        <taxon>Multicrustacea</taxon>
        <taxon>Hexanauplia</taxon>
        <taxon>Copepoda</taxon>
        <taxon>Siphonostomatoida</taxon>
        <taxon>Caligidae</taxon>
        <taxon>Caligus</taxon>
    </lineage>
</organism>
<evidence type="ECO:0000256" key="1">
    <source>
        <dbReference type="SAM" id="Phobius"/>
    </source>
</evidence>
<sequence length="84" mass="9327">HPPCQWDALKAAVEKEWAEMSGLHYQDLQGLQARIKAMLKANGGHLNYKVTIVGLINVINLCALPLVLIRILIKFAFVFSVTIA</sequence>